<evidence type="ECO:0000256" key="4">
    <source>
        <dbReference type="ARBA" id="ARBA00022741"/>
    </source>
</evidence>
<dbReference type="GO" id="GO:0004748">
    <property type="term" value="F:ribonucleoside-diphosphate reductase activity, thioredoxin disulfide as acceptor"/>
    <property type="evidence" value="ECO:0007669"/>
    <property type="project" value="UniProtKB-EC"/>
</dbReference>
<comment type="catalytic activity">
    <reaction evidence="5">
        <text>a 2'-deoxyribonucleoside 5'-diphosphate + [thioredoxin]-disulfide + H2O = a ribonucleoside 5'-diphosphate + [thioredoxin]-dithiol</text>
        <dbReference type="Rhea" id="RHEA:23252"/>
        <dbReference type="Rhea" id="RHEA-COMP:10698"/>
        <dbReference type="Rhea" id="RHEA-COMP:10700"/>
        <dbReference type="ChEBI" id="CHEBI:15377"/>
        <dbReference type="ChEBI" id="CHEBI:29950"/>
        <dbReference type="ChEBI" id="CHEBI:50058"/>
        <dbReference type="ChEBI" id="CHEBI:57930"/>
        <dbReference type="ChEBI" id="CHEBI:73316"/>
        <dbReference type="EC" id="1.17.4.1"/>
    </reaction>
</comment>
<dbReference type="AlphaFoldDB" id="A0A4R1R2X7"/>
<comment type="similarity">
    <text evidence="1">Belongs to the ribonucleoside diphosphate reductase class-2 family.</text>
</comment>
<keyword evidence="4" id="KW-0547">Nucleotide-binding</keyword>
<name>A0A4R1R2X7_HYDET</name>
<evidence type="ECO:0000313" key="7">
    <source>
        <dbReference type="EMBL" id="TCL59741.1"/>
    </source>
</evidence>
<dbReference type="Pfam" id="PF12637">
    <property type="entry name" value="TSCPD"/>
    <property type="match status" value="1"/>
</dbReference>
<gene>
    <name evidence="7" type="ORF">EDC14_103834</name>
</gene>
<feature type="domain" description="TSCPD" evidence="6">
    <location>
        <begin position="9"/>
        <end position="79"/>
    </location>
</feature>
<evidence type="ECO:0000256" key="3">
    <source>
        <dbReference type="ARBA" id="ARBA00022634"/>
    </source>
</evidence>
<organism evidence="7 8">
    <name type="scientific">Hydrogenispora ethanolica</name>
    <dbReference type="NCBI Taxonomy" id="1082276"/>
    <lineage>
        <taxon>Bacteria</taxon>
        <taxon>Bacillati</taxon>
        <taxon>Bacillota</taxon>
        <taxon>Hydrogenispora</taxon>
    </lineage>
</organism>
<protein>
    <recommendedName>
        <fullName evidence="2">ribonucleoside-diphosphate reductase</fullName>
        <ecNumber evidence="2">1.17.4.1</ecNumber>
    </recommendedName>
</protein>
<keyword evidence="8" id="KW-1185">Reference proteome</keyword>
<dbReference type="EC" id="1.17.4.1" evidence="2"/>
<dbReference type="EMBL" id="SLUN01000038">
    <property type="protein sequence ID" value="TCL59741.1"/>
    <property type="molecule type" value="Genomic_DNA"/>
</dbReference>
<evidence type="ECO:0000259" key="6">
    <source>
        <dbReference type="Pfam" id="PF12637"/>
    </source>
</evidence>
<dbReference type="RefSeq" id="WP_132016506.1">
    <property type="nucleotide sequence ID" value="NZ_SLUN01000038.1"/>
</dbReference>
<dbReference type="InterPro" id="IPR024434">
    <property type="entry name" value="TSCPD_dom"/>
</dbReference>
<dbReference type="GO" id="GO:0071897">
    <property type="term" value="P:DNA biosynthetic process"/>
    <property type="evidence" value="ECO:0007669"/>
    <property type="project" value="UniProtKB-KW"/>
</dbReference>
<dbReference type="GO" id="GO:0000166">
    <property type="term" value="F:nucleotide binding"/>
    <property type="evidence" value="ECO:0007669"/>
    <property type="project" value="UniProtKB-KW"/>
</dbReference>
<evidence type="ECO:0000256" key="2">
    <source>
        <dbReference type="ARBA" id="ARBA00012274"/>
    </source>
</evidence>
<evidence type="ECO:0000256" key="5">
    <source>
        <dbReference type="ARBA" id="ARBA00047754"/>
    </source>
</evidence>
<dbReference type="NCBIfam" id="TIGR03905">
    <property type="entry name" value="TIGR03905_4_Cys"/>
    <property type="match status" value="1"/>
</dbReference>
<dbReference type="InterPro" id="IPR023806">
    <property type="entry name" value="CHP03905"/>
</dbReference>
<keyword evidence="3" id="KW-0237">DNA synthesis</keyword>
<sequence length="84" mass="9291">MKKFIYNAKEVCSKQVRFSMEQGGLPEVQFESGCDGNLQALSRLVEGMTVAEVVDRLQGISCRGKKSSCPDQLARALERIRNGP</sequence>
<accession>A0A4R1R2X7</accession>
<comment type="caution">
    <text evidence="7">The sequence shown here is derived from an EMBL/GenBank/DDBJ whole genome shotgun (WGS) entry which is preliminary data.</text>
</comment>
<reference evidence="7 8" key="1">
    <citation type="submission" date="2019-03" db="EMBL/GenBank/DDBJ databases">
        <title>Genomic Encyclopedia of Type Strains, Phase IV (KMG-IV): sequencing the most valuable type-strain genomes for metagenomic binning, comparative biology and taxonomic classification.</title>
        <authorList>
            <person name="Goeker M."/>
        </authorList>
    </citation>
    <scope>NUCLEOTIDE SEQUENCE [LARGE SCALE GENOMIC DNA]</scope>
    <source>
        <strain evidence="7 8">LX-B</strain>
    </source>
</reference>
<proteinExistence type="inferred from homology"/>
<evidence type="ECO:0000313" key="8">
    <source>
        <dbReference type="Proteomes" id="UP000295008"/>
    </source>
</evidence>
<evidence type="ECO:0000256" key="1">
    <source>
        <dbReference type="ARBA" id="ARBA00007405"/>
    </source>
</evidence>
<dbReference type="OrthoDB" id="9801525at2"/>
<dbReference type="Proteomes" id="UP000295008">
    <property type="component" value="Unassembled WGS sequence"/>
</dbReference>